<protein>
    <submittedName>
        <fullName evidence="1">Uncharacterized protein</fullName>
    </submittedName>
</protein>
<proteinExistence type="predicted"/>
<dbReference type="RefSeq" id="WP_185720158.1">
    <property type="nucleotide sequence ID" value="NZ_BAAAWI010000001.1"/>
</dbReference>
<dbReference type="Proteomes" id="UP000515728">
    <property type="component" value="Chromosome"/>
</dbReference>
<dbReference type="AlphaFoldDB" id="A0A7G7MKL9"/>
<evidence type="ECO:0000313" key="2">
    <source>
        <dbReference type="Proteomes" id="UP000515728"/>
    </source>
</evidence>
<dbReference type="EMBL" id="CP060131">
    <property type="protein sequence ID" value="QNG53330.1"/>
    <property type="molecule type" value="Genomic_DNA"/>
</dbReference>
<dbReference type="KEGG" id="ppel:H6H00_04875"/>
<sequence length="93" mass="10429">MSTRTLSQVVPSVNDEGVDEEWIAIHVEWELFTLRLLVAKAASQEVVGPIEGPQWFALDRLEVVDIRASALIAVHAEVWPMSRPFKFCLQALA</sequence>
<reference evidence="1 2" key="1">
    <citation type="submission" date="2020-08" db="EMBL/GenBank/DDBJ databases">
        <authorList>
            <person name="Mo P."/>
        </authorList>
    </citation>
    <scope>NUCLEOTIDE SEQUENCE [LARGE SCALE GENOMIC DNA]</scope>
    <source>
        <strain evidence="1 2">CGMCC 4.1532</strain>
    </source>
</reference>
<name>A0A7G7MKL9_9PSEU</name>
<evidence type="ECO:0000313" key="1">
    <source>
        <dbReference type="EMBL" id="QNG53330.1"/>
    </source>
</evidence>
<accession>A0A7G7MKL9</accession>
<keyword evidence="2" id="KW-1185">Reference proteome</keyword>
<gene>
    <name evidence="1" type="ORF">H6H00_04875</name>
</gene>
<organism evidence="1 2">
    <name type="scientific">Pseudonocardia petroleophila</name>
    <dbReference type="NCBI Taxonomy" id="37331"/>
    <lineage>
        <taxon>Bacteria</taxon>
        <taxon>Bacillati</taxon>
        <taxon>Actinomycetota</taxon>
        <taxon>Actinomycetes</taxon>
        <taxon>Pseudonocardiales</taxon>
        <taxon>Pseudonocardiaceae</taxon>
        <taxon>Pseudonocardia</taxon>
    </lineage>
</organism>